<dbReference type="PIRSF" id="PIRSF004846">
    <property type="entry name" value="ModA"/>
    <property type="match status" value="1"/>
</dbReference>
<organism evidence="4 5">
    <name type="scientific">Nesterenkonia lacusekhoensis</name>
    <dbReference type="NCBI Taxonomy" id="150832"/>
    <lineage>
        <taxon>Bacteria</taxon>
        <taxon>Bacillati</taxon>
        <taxon>Actinomycetota</taxon>
        <taxon>Actinomycetes</taxon>
        <taxon>Micrococcales</taxon>
        <taxon>Micrococcaceae</taxon>
        <taxon>Nesterenkonia</taxon>
    </lineage>
</organism>
<accession>A0ABS4T345</accession>
<dbReference type="Pfam" id="PF13531">
    <property type="entry name" value="SBP_bac_11"/>
    <property type="match status" value="1"/>
</dbReference>
<name>A0ABS4T345_9MICC</name>
<keyword evidence="2" id="KW-0479">Metal-binding</keyword>
<dbReference type="NCBIfam" id="TIGR01256">
    <property type="entry name" value="modA"/>
    <property type="match status" value="1"/>
</dbReference>
<dbReference type="EMBL" id="JAGINX010000001">
    <property type="protein sequence ID" value="MBP2318871.1"/>
    <property type="molecule type" value="Genomic_DNA"/>
</dbReference>
<sequence>MPILKGTALALTCAGALTLTSCGTDATEERITVYAAASLHEVFEEIGDLYTEETGTAVEFSFAGSADLLAQLEQGAPADVLVTADEQTMSRAAEDELLAETPQVFAANTLALATPAGNPAGITGLEDLEREDVISVLCAPQVPCGALSRELTAAAGVEPVPASEENSVTDVLGKVRSAEADAGLVYASDVQAAGEDVETIEIDDAEDHLNRYPGAVLESAEVPEEAAEFLAFLAMPEATELLHEAGFRTGEDGW</sequence>
<evidence type="ECO:0000313" key="4">
    <source>
        <dbReference type="EMBL" id="MBP2318871.1"/>
    </source>
</evidence>
<evidence type="ECO:0000256" key="1">
    <source>
        <dbReference type="ARBA" id="ARBA00009175"/>
    </source>
</evidence>
<gene>
    <name evidence="4" type="ORF">JOF45_001890</name>
</gene>
<dbReference type="InterPro" id="IPR050682">
    <property type="entry name" value="ModA/WtpA"/>
</dbReference>
<dbReference type="PROSITE" id="PS51257">
    <property type="entry name" value="PROKAR_LIPOPROTEIN"/>
    <property type="match status" value="1"/>
</dbReference>
<keyword evidence="5" id="KW-1185">Reference proteome</keyword>
<dbReference type="PANTHER" id="PTHR30632">
    <property type="entry name" value="MOLYBDATE-BINDING PERIPLASMIC PROTEIN"/>
    <property type="match status" value="1"/>
</dbReference>
<proteinExistence type="inferred from homology"/>
<dbReference type="Proteomes" id="UP001519331">
    <property type="component" value="Unassembled WGS sequence"/>
</dbReference>
<dbReference type="SUPFAM" id="SSF53850">
    <property type="entry name" value="Periplasmic binding protein-like II"/>
    <property type="match status" value="1"/>
</dbReference>
<dbReference type="RefSeq" id="WP_210049326.1">
    <property type="nucleotide sequence ID" value="NZ_JAGINX010000001.1"/>
</dbReference>
<evidence type="ECO:0000256" key="3">
    <source>
        <dbReference type="ARBA" id="ARBA00022729"/>
    </source>
</evidence>
<evidence type="ECO:0000313" key="5">
    <source>
        <dbReference type="Proteomes" id="UP001519331"/>
    </source>
</evidence>
<reference evidence="4 5" key="1">
    <citation type="submission" date="2021-03" db="EMBL/GenBank/DDBJ databases">
        <title>Sequencing the genomes of 1000 actinobacteria strains.</title>
        <authorList>
            <person name="Klenk H.-P."/>
        </authorList>
    </citation>
    <scope>NUCLEOTIDE SEQUENCE [LARGE SCALE GENOMIC DNA]</scope>
    <source>
        <strain evidence="4 5">DSM 12544</strain>
    </source>
</reference>
<dbReference type="Gene3D" id="3.40.190.10">
    <property type="entry name" value="Periplasmic binding protein-like II"/>
    <property type="match status" value="2"/>
</dbReference>
<dbReference type="InterPro" id="IPR005950">
    <property type="entry name" value="ModA"/>
</dbReference>
<evidence type="ECO:0000256" key="2">
    <source>
        <dbReference type="ARBA" id="ARBA00022723"/>
    </source>
</evidence>
<keyword evidence="3" id="KW-0732">Signal</keyword>
<comment type="caution">
    <text evidence="4">The sequence shown here is derived from an EMBL/GenBank/DDBJ whole genome shotgun (WGS) entry which is preliminary data.</text>
</comment>
<comment type="similarity">
    <text evidence="1">Belongs to the bacterial solute-binding protein ModA family.</text>
</comment>
<dbReference type="PANTHER" id="PTHR30632:SF0">
    <property type="entry name" value="SULFATE-BINDING PROTEIN"/>
    <property type="match status" value="1"/>
</dbReference>
<protein>
    <submittedName>
        <fullName evidence="4">Molybdate transport system substrate-binding protein</fullName>
    </submittedName>
</protein>